<keyword evidence="6 9" id="KW-0472">Membrane</keyword>
<feature type="transmembrane region" description="Helical" evidence="9">
    <location>
        <begin position="432"/>
        <end position="452"/>
    </location>
</feature>
<keyword evidence="2 8" id="KW-0813">Transport</keyword>
<dbReference type="PANTHER" id="PTHR23503">
    <property type="entry name" value="SOLUTE CARRIER FAMILY 2"/>
    <property type="match status" value="1"/>
</dbReference>
<dbReference type="InterPro" id="IPR036259">
    <property type="entry name" value="MFS_trans_sf"/>
</dbReference>
<dbReference type="NCBIfam" id="TIGR00879">
    <property type="entry name" value="SP"/>
    <property type="match status" value="1"/>
</dbReference>
<feature type="transmembrane region" description="Helical" evidence="9">
    <location>
        <begin position="181"/>
        <end position="200"/>
    </location>
</feature>
<dbReference type="InterPro" id="IPR020846">
    <property type="entry name" value="MFS_dom"/>
</dbReference>
<feature type="transmembrane region" description="Helical" evidence="9">
    <location>
        <begin position="298"/>
        <end position="322"/>
    </location>
</feature>
<feature type="transmembrane region" description="Helical" evidence="9">
    <location>
        <begin position="148"/>
        <end position="169"/>
    </location>
</feature>
<comment type="caution">
    <text evidence="11">The sequence shown here is derived from an EMBL/GenBank/DDBJ whole genome shotgun (WGS) entry which is preliminary data.</text>
</comment>
<dbReference type="InterPro" id="IPR003663">
    <property type="entry name" value="Sugar/inositol_transpt"/>
</dbReference>
<evidence type="ECO:0000256" key="6">
    <source>
        <dbReference type="ARBA" id="ARBA00023136"/>
    </source>
</evidence>
<dbReference type="PANTHER" id="PTHR23503:SF127">
    <property type="entry name" value="FI08437P-RELATED"/>
    <property type="match status" value="1"/>
</dbReference>
<dbReference type="Proteomes" id="UP000786811">
    <property type="component" value="Unassembled WGS sequence"/>
</dbReference>
<organism evidence="11 12">
    <name type="scientific">Cotesia congregata</name>
    <name type="common">Parasitoid wasp</name>
    <name type="synonym">Apanteles congregatus</name>
    <dbReference type="NCBI Taxonomy" id="51543"/>
    <lineage>
        <taxon>Eukaryota</taxon>
        <taxon>Metazoa</taxon>
        <taxon>Ecdysozoa</taxon>
        <taxon>Arthropoda</taxon>
        <taxon>Hexapoda</taxon>
        <taxon>Insecta</taxon>
        <taxon>Pterygota</taxon>
        <taxon>Neoptera</taxon>
        <taxon>Endopterygota</taxon>
        <taxon>Hymenoptera</taxon>
        <taxon>Apocrita</taxon>
        <taxon>Ichneumonoidea</taxon>
        <taxon>Braconidae</taxon>
        <taxon>Microgastrinae</taxon>
        <taxon>Cotesia</taxon>
    </lineage>
</organism>
<evidence type="ECO:0000259" key="10">
    <source>
        <dbReference type="PROSITE" id="PS50850"/>
    </source>
</evidence>
<dbReference type="GO" id="GO:0005886">
    <property type="term" value="C:plasma membrane"/>
    <property type="evidence" value="ECO:0007669"/>
    <property type="project" value="UniProtKB-SubCell"/>
</dbReference>
<keyword evidence="3" id="KW-1003">Cell membrane</keyword>
<evidence type="ECO:0000256" key="3">
    <source>
        <dbReference type="ARBA" id="ARBA00022475"/>
    </source>
</evidence>
<feature type="transmembrane region" description="Helical" evidence="9">
    <location>
        <begin position="365"/>
        <end position="388"/>
    </location>
</feature>
<protein>
    <submittedName>
        <fullName evidence="11">Facilitated glucose transporter member 3 (Rattus norvegicus)</fullName>
    </submittedName>
</protein>
<evidence type="ECO:0000313" key="11">
    <source>
        <dbReference type="EMBL" id="CAG5108798.1"/>
    </source>
</evidence>
<dbReference type="GO" id="GO:0005353">
    <property type="term" value="F:fructose transmembrane transporter activity"/>
    <property type="evidence" value="ECO:0007669"/>
    <property type="project" value="UniProtKB-ARBA"/>
</dbReference>
<dbReference type="PROSITE" id="PS50850">
    <property type="entry name" value="MFS"/>
    <property type="match status" value="1"/>
</dbReference>
<feature type="domain" description="Major facilitator superfamily (MFS) profile" evidence="10">
    <location>
        <begin position="41"/>
        <end position="486"/>
    </location>
</feature>
<sequence>MNLCLPKPKSPTFIPKQELVDEKEDDGPEISKWTPLLMLGGAVACLGSAVPAGFNIGVVNNPAPIIKEFCNESIEKRFDINLNDGWLRFTWSVVVSIFLIGGVIGSLIASVIADKYGRRYALAVGNIFGILGAGCFLLTPTLNSVEVIVLGRLLVGFSGGMATTLVPIYMIEIASLSQRGAVGVLCQLGITVGVFLGQVVGLDSVLGTKESWHIMLASFAPLCIISLLSLYILPESPKYLYIIKQEKEKATRELARFRSVDASLLYKEIQTLEKEAALRTTLDAWSFSRIIRDPSVRLPLLLVASVQLGQQLSGINAIFYYSQDIFKAAKVSDTASQLAVLGTGIINIFMAVISVRLMSSFGRRTLFLISSYASAVCLIVLFIGLAIIDKAAFIPWVCIISVQIYVLTYGIGMGPIPYFIGSELFDVSPRPTAMAVGSICNWGGNFIVGLLFPTIATALGSPTYLIFVFCIIAVALFVKFYLPETRGVSTLDIKAQLSRGLRRQSTLNS</sequence>
<dbReference type="GO" id="GO:1990539">
    <property type="term" value="P:fructose import across plasma membrane"/>
    <property type="evidence" value="ECO:0007669"/>
    <property type="project" value="UniProtKB-ARBA"/>
</dbReference>
<dbReference type="PROSITE" id="PS00217">
    <property type="entry name" value="SUGAR_TRANSPORT_2"/>
    <property type="match status" value="1"/>
</dbReference>
<comment type="subcellular location">
    <subcellularLocation>
        <location evidence="1">Cell membrane</location>
        <topology evidence="1">Multi-pass membrane protein</topology>
    </subcellularLocation>
</comment>
<dbReference type="InterPro" id="IPR005828">
    <property type="entry name" value="MFS_sugar_transport-like"/>
</dbReference>
<proteinExistence type="inferred from homology"/>
<dbReference type="Gene3D" id="1.20.1250.20">
    <property type="entry name" value="MFS general substrate transporter like domains"/>
    <property type="match status" value="1"/>
</dbReference>
<feature type="transmembrane region" description="Helical" evidence="9">
    <location>
        <begin position="464"/>
        <end position="482"/>
    </location>
</feature>
<evidence type="ECO:0000256" key="9">
    <source>
        <dbReference type="SAM" id="Phobius"/>
    </source>
</evidence>
<evidence type="ECO:0000256" key="8">
    <source>
        <dbReference type="RuleBase" id="RU003346"/>
    </source>
</evidence>
<dbReference type="OrthoDB" id="4540492at2759"/>
<keyword evidence="7" id="KW-0325">Glycoprotein</keyword>
<evidence type="ECO:0000256" key="4">
    <source>
        <dbReference type="ARBA" id="ARBA00022692"/>
    </source>
</evidence>
<feature type="transmembrane region" description="Helical" evidence="9">
    <location>
        <begin position="212"/>
        <end position="233"/>
    </location>
</feature>
<feature type="transmembrane region" description="Helical" evidence="9">
    <location>
        <begin position="89"/>
        <end position="113"/>
    </location>
</feature>
<dbReference type="InterPro" id="IPR045263">
    <property type="entry name" value="GLUT"/>
</dbReference>
<dbReference type="InterPro" id="IPR005829">
    <property type="entry name" value="Sugar_transporter_CS"/>
</dbReference>
<dbReference type="AlphaFoldDB" id="A0A8J2N098"/>
<evidence type="ECO:0000313" key="12">
    <source>
        <dbReference type="Proteomes" id="UP000786811"/>
    </source>
</evidence>
<feature type="transmembrane region" description="Helical" evidence="9">
    <location>
        <begin position="36"/>
        <end position="54"/>
    </location>
</feature>
<evidence type="ECO:0000256" key="7">
    <source>
        <dbReference type="ARBA" id="ARBA00023180"/>
    </source>
</evidence>
<dbReference type="PRINTS" id="PR00171">
    <property type="entry name" value="SUGRTRNSPORT"/>
</dbReference>
<name>A0A8J2N098_COTCN</name>
<evidence type="ECO:0000256" key="5">
    <source>
        <dbReference type="ARBA" id="ARBA00022989"/>
    </source>
</evidence>
<keyword evidence="4 9" id="KW-0812">Transmembrane</keyword>
<dbReference type="FunFam" id="1.20.1250.20:FF:001511">
    <property type="entry name" value="Solute carrier family 2, facilitated glucose transporter member 5"/>
    <property type="match status" value="1"/>
</dbReference>
<feature type="transmembrane region" description="Helical" evidence="9">
    <location>
        <begin position="394"/>
        <end position="420"/>
    </location>
</feature>
<gene>
    <name evidence="11" type="ORF">HICCMSTLAB_LOCUS13434</name>
</gene>
<keyword evidence="12" id="KW-1185">Reference proteome</keyword>
<keyword evidence="11" id="KW-0762">Sugar transport</keyword>
<feature type="transmembrane region" description="Helical" evidence="9">
    <location>
        <begin position="334"/>
        <end position="353"/>
    </location>
</feature>
<evidence type="ECO:0000256" key="1">
    <source>
        <dbReference type="ARBA" id="ARBA00004651"/>
    </source>
</evidence>
<dbReference type="SUPFAM" id="SSF103473">
    <property type="entry name" value="MFS general substrate transporter"/>
    <property type="match status" value="1"/>
</dbReference>
<evidence type="ECO:0000256" key="2">
    <source>
        <dbReference type="ARBA" id="ARBA00022448"/>
    </source>
</evidence>
<dbReference type="Pfam" id="PF00083">
    <property type="entry name" value="Sugar_tr"/>
    <property type="match status" value="1"/>
</dbReference>
<feature type="transmembrane region" description="Helical" evidence="9">
    <location>
        <begin position="120"/>
        <end position="142"/>
    </location>
</feature>
<comment type="similarity">
    <text evidence="8">Belongs to the major facilitator superfamily. Sugar transporter (TC 2.A.1.1) family.</text>
</comment>
<accession>A0A8J2N098</accession>
<dbReference type="EMBL" id="CAJNRD030001124">
    <property type="protein sequence ID" value="CAG5108798.1"/>
    <property type="molecule type" value="Genomic_DNA"/>
</dbReference>
<dbReference type="PROSITE" id="PS00216">
    <property type="entry name" value="SUGAR_TRANSPORT_1"/>
    <property type="match status" value="1"/>
</dbReference>
<reference evidence="11" key="1">
    <citation type="submission" date="2021-04" db="EMBL/GenBank/DDBJ databases">
        <authorList>
            <person name="Chebbi M.A.C M."/>
        </authorList>
    </citation>
    <scope>NUCLEOTIDE SEQUENCE</scope>
</reference>
<keyword evidence="5 9" id="KW-1133">Transmembrane helix</keyword>